<keyword evidence="2" id="KW-0479">Metal-binding</keyword>
<keyword evidence="8" id="KW-0732">Signal</keyword>
<evidence type="ECO:0000256" key="2">
    <source>
        <dbReference type="ARBA" id="ARBA00022723"/>
    </source>
</evidence>
<evidence type="ECO:0000256" key="4">
    <source>
        <dbReference type="ARBA" id="ARBA00022771"/>
    </source>
</evidence>
<protein>
    <submittedName>
        <fullName evidence="10">Zinc finger and SCAN domain-containing</fullName>
    </submittedName>
</protein>
<reference evidence="10" key="1">
    <citation type="journal article" date="2020" name="bioRxiv">
        <title>Chromosome-level reference genome of the European wasp spider Argiope bruennichi: a resource for studies on range expansion and evolutionary adaptation.</title>
        <authorList>
            <person name="Sheffer M.M."/>
            <person name="Hoppe A."/>
            <person name="Krehenwinkel H."/>
            <person name="Uhl G."/>
            <person name="Kuss A.W."/>
            <person name="Jensen L."/>
            <person name="Jensen C."/>
            <person name="Gillespie R.G."/>
            <person name="Hoff K.J."/>
            <person name="Prost S."/>
        </authorList>
    </citation>
    <scope>NUCLEOTIDE SEQUENCE</scope>
</reference>
<evidence type="ECO:0000313" key="11">
    <source>
        <dbReference type="Proteomes" id="UP000807504"/>
    </source>
</evidence>
<dbReference type="InterPro" id="IPR013087">
    <property type="entry name" value="Znf_C2H2_type"/>
</dbReference>
<dbReference type="InterPro" id="IPR036236">
    <property type="entry name" value="Znf_C2H2_sf"/>
</dbReference>
<dbReference type="Proteomes" id="UP000807504">
    <property type="component" value="Unassembled WGS sequence"/>
</dbReference>
<evidence type="ECO:0000313" key="10">
    <source>
        <dbReference type="EMBL" id="KAF8766487.1"/>
    </source>
</evidence>
<feature type="domain" description="C2H2-type" evidence="9">
    <location>
        <begin position="82"/>
        <end position="109"/>
    </location>
</feature>
<evidence type="ECO:0000256" key="1">
    <source>
        <dbReference type="ARBA" id="ARBA00004123"/>
    </source>
</evidence>
<dbReference type="PROSITE" id="PS00028">
    <property type="entry name" value="ZINC_FINGER_C2H2_1"/>
    <property type="match status" value="2"/>
</dbReference>
<dbReference type="GO" id="GO:0008270">
    <property type="term" value="F:zinc ion binding"/>
    <property type="evidence" value="ECO:0007669"/>
    <property type="project" value="UniProtKB-KW"/>
</dbReference>
<comment type="caution">
    <text evidence="10">The sequence shown here is derived from an EMBL/GenBank/DDBJ whole genome shotgun (WGS) entry which is preliminary data.</text>
</comment>
<reference evidence="10" key="2">
    <citation type="submission" date="2020-06" db="EMBL/GenBank/DDBJ databases">
        <authorList>
            <person name="Sheffer M."/>
        </authorList>
    </citation>
    <scope>NUCLEOTIDE SEQUENCE</scope>
</reference>
<keyword evidence="5" id="KW-0862">Zinc</keyword>
<evidence type="ECO:0000256" key="5">
    <source>
        <dbReference type="ARBA" id="ARBA00022833"/>
    </source>
</evidence>
<accession>A0A8T0E520</accession>
<dbReference type="EMBL" id="JABXBU010002230">
    <property type="protein sequence ID" value="KAF8766487.1"/>
    <property type="molecule type" value="Genomic_DNA"/>
</dbReference>
<dbReference type="Gene3D" id="3.30.160.60">
    <property type="entry name" value="Classic Zinc Finger"/>
    <property type="match status" value="2"/>
</dbReference>
<dbReference type="FunFam" id="3.30.160.60:FF:000688">
    <property type="entry name" value="zinc finger protein 197 isoform X1"/>
    <property type="match status" value="1"/>
</dbReference>
<dbReference type="GO" id="GO:0000981">
    <property type="term" value="F:DNA-binding transcription factor activity, RNA polymerase II-specific"/>
    <property type="evidence" value="ECO:0007669"/>
    <property type="project" value="TreeGrafter"/>
</dbReference>
<dbReference type="Pfam" id="PF00096">
    <property type="entry name" value="zf-C2H2"/>
    <property type="match status" value="2"/>
</dbReference>
<feature type="signal peptide" evidence="8">
    <location>
        <begin position="1"/>
        <end position="21"/>
    </location>
</feature>
<organism evidence="10 11">
    <name type="scientific">Argiope bruennichi</name>
    <name type="common">Wasp spider</name>
    <name type="synonym">Aranea bruennichi</name>
    <dbReference type="NCBI Taxonomy" id="94029"/>
    <lineage>
        <taxon>Eukaryota</taxon>
        <taxon>Metazoa</taxon>
        <taxon>Ecdysozoa</taxon>
        <taxon>Arthropoda</taxon>
        <taxon>Chelicerata</taxon>
        <taxon>Arachnida</taxon>
        <taxon>Araneae</taxon>
        <taxon>Araneomorphae</taxon>
        <taxon>Entelegynae</taxon>
        <taxon>Araneoidea</taxon>
        <taxon>Araneidae</taxon>
        <taxon>Argiope</taxon>
    </lineage>
</organism>
<feature type="domain" description="C2H2-type" evidence="9">
    <location>
        <begin position="110"/>
        <end position="133"/>
    </location>
</feature>
<dbReference type="PANTHER" id="PTHR24394:SF44">
    <property type="entry name" value="ZINC FINGER PROTEIN 271-LIKE"/>
    <property type="match status" value="1"/>
</dbReference>
<evidence type="ECO:0000256" key="7">
    <source>
        <dbReference type="PROSITE-ProRule" id="PRU00042"/>
    </source>
</evidence>
<sequence length="148" mass="17326">MHMQHLPLMIAFQLLIELLSSYMLNVNHLYAQFVTKHSGTRSAYIASEKDDKQFICGVCIFKTNNLVDWKSHELSYGHRQTFACPICEKKFTQKCNMKAHIRLHTGEKPYKCKLCFQTFTYQSALRGHMMARHKISVNYSQTEMQTIN</sequence>
<dbReference type="GO" id="GO:0005634">
    <property type="term" value="C:nucleus"/>
    <property type="evidence" value="ECO:0007669"/>
    <property type="project" value="UniProtKB-SubCell"/>
</dbReference>
<dbReference type="SUPFAM" id="SSF57667">
    <property type="entry name" value="beta-beta-alpha zinc fingers"/>
    <property type="match status" value="1"/>
</dbReference>
<evidence type="ECO:0000256" key="8">
    <source>
        <dbReference type="SAM" id="SignalP"/>
    </source>
</evidence>
<gene>
    <name evidence="10" type="ORF">HNY73_019544</name>
</gene>
<keyword evidence="4 7" id="KW-0863">Zinc-finger</keyword>
<comment type="subcellular location">
    <subcellularLocation>
        <location evidence="1">Nucleus</location>
    </subcellularLocation>
</comment>
<evidence type="ECO:0000259" key="9">
    <source>
        <dbReference type="PROSITE" id="PS50157"/>
    </source>
</evidence>
<feature type="chain" id="PRO_5035931757" evidence="8">
    <location>
        <begin position="22"/>
        <end position="148"/>
    </location>
</feature>
<dbReference type="AlphaFoldDB" id="A0A8T0E520"/>
<name>A0A8T0E520_ARGBR</name>
<keyword evidence="3" id="KW-0677">Repeat</keyword>
<dbReference type="PANTHER" id="PTHR24394">
    <property type="entry name" value="ZINC FINGER PROTEIN"/>
    <property type="match status" value="1"/>
</dbReference>
<evidence type="ECO:0000256" key="6">
    <source>
        <dbReference type="ARBA" id="ARBA00023242"/>
    </source>
</evidence>
<proteinExistence type="predicted"/>
<dbReference type="PROSITE" id="PS50157">
    <property type="entry name" value="ZINC_FINGER_C2H2_2"/>
    <property type="match status" value="2"/>
</dbReference>
<evidence type="ECO:0000256" key="3">
    <source>
        <dbReference type="ARBA" id="ARBA00022737"/>
    </source>
</evidence>
<keyword evidence="11" id="KW-1185">Reference proteome</keyword>
<dbReference type="FunFam" id="3.30.160.60:FF:000145">
    <property type="entry name" value="Zinc finger protein 574"/>
    <property type="match status" value="1"/>
</dbReference>
<keyword evidence="6" id="KW-0539">Nucleus</keyword>
<dbReference type="SMART" id="SM00355">
    <property type="entry name" value="ZnF_C2H2"/>
    <property type="match status" value="3"/>
</dbReference>